<dbReference type="SUPFAM" id="SSF141868">
    <property type="entry name" value="EAL domain-like"/>
    <property type="match status" value="1"/>
</dbReference>
<reference evidence="3 4" key="1">
    <citation type="submission" date="2020-08" db="EMBL/GenBank/DDBJ databases">
        <title>Genomic Encyclopedia of Type Strains, Phase IV (KMG-IV): sequencing the most valuable type-strain genomes for metagenomic binning, comparative biology and taxonomic classification.</title>
        <authorList>
            <person name="Goeker M."/>
        </authorList>
    </citation>
    <scope>NUCLEOTIDE SEQUENCE [LARGE SCALE GENOMIC DNA]</scope>
    <source>
        <strain evidence="3 4">DSM 103462</strain>
    </source>
</reference>
<name>A0A7W8G8R4_9SPIR</name>
<dbReference type="AlphaFoldDB" id="A0A7W8G8R4"/>
<dbReference type="Gene3D" id="3.30.70.270">
    <property type="match status" value="1"/>
</dbReference>
<dbReference type="InterPro" id="IPR001633">
    <property type="entry name" value="EAL_dom"/>
</dbReference>
<evidence type="ECO:0000313" key="3">
    <source>
        <dbReference type="EMBL" id="MBB5225835.1"/>
    </source>
</evidence>
<sequence>MDANYYDYITKLPNMTYFFEISAARKESIVKNNGQPALLFLSLQGMKDFNQKNGFADGNQYLQSFASIMASYFDAENCCRLGGVHFAVIADDTKIKENLRDFLERCKIFNTTAGIYPHIGIYQYQTEDVSINVACDRAKLACDTLKNENKEGVAYYDQTTRKAEETHRYIIENLNRAISERWITVYYQPIVRAVNGKVCDEEALARWIDPIKGFLSPADFIPVLEEENLIYKIDLYVVERVLEKMKYFESQGISVVSHSINLSRSDFESCDIVEEIRTRVDIAGIPRSKINIEITESVIGSDFDFMIKQIARFQELGFQVWMDDFGAGYSSLNVLKEIPFNLIKFDMSFMRHFDEKNNGKIILSELMKLAFAIGVDTVCEGVETEVQLQFLKEIGCSKIQGFFYSKPNSLEQILERIDTKIAIGFENPAETKYYETIGQINLHDLSVISNGSEKDFDNIFNTLPMAIIELDDDYVRFVRTNQSYRNFFARCFGMTIEGTPIPIQTAKQGQGSHFFKVTMQVAKDGKNTFTDEILSDGSTANFFVRHLATNHVKKTKALAVCVLSIKSPEEGITYANIAKALASDYFKLFYVNIATGKYIEYTSNVGEDIMTSERHGENFFGGEMKTVNQVVYEEDREMFASIFTVENIKKELTEQGRFSIDYRITKDGKLIYVNMKVMRMNGGKNLIIALSNVDSQVKQKKIAEQAQQEKIIYSRLMSLSGDFICMYVVNPETEEFTEYSASKDYSELNLPKGGTNFFEITRNNSAKVLHPDDIEAFQKDFYKETIMDAIEKKGLYMYHARIMMGGEARPYTVKVSLVKENGEDRLIVGIRL</sequence>
<dbReference type="Pfam" id="PF00990">
    <property type="entry name" value="GGDEF"/>
    <property type="match status" value="1"/>
</dbReference>
<comment type="caution">
    <text evidence="3">The sequence shown here is derived from an EMBL/GenBank/DDBJ whole genome shotgun (WGS) entry which is preliminary data.</text>
</comment>
<dbReference type="InterPro" id="IPR050706">
    <property type="entry name" value="Cyclic-di-GMP_PDE-like"/>
</dbReference>
<dbReference type="InterPro" id="IPR029787">
    <property type="entry name" value="Nucleotide_cyclase"/>
</dbReference>
<accession>A0A7W8G8R4</accession>
<dbReference type="SUPFAM" id="SSF55073">
    <property type="entry name" value="Nucleotide cyclase"/>
    <property type="match status" value="1"/>
</dbReference>
<dbReference type="GO" id="GO:0071111">
    <property type="term" value="F:cyclic-guanylate-specific phosphodiesterase activity"/>
    <property type="evidence" value="ECO:0007669"/>
    <property type="project" value="InterPro"/>
</dbReference>
<evidence type="ECO:0000313" key="4">
    <source>
        <dbReference type="Proteomes" id="UP000518887"/>
    </source>
</evidence>
<dbReference type="CDD" id="cd01948">
    <property type="entry name" value="EAL"/>
    <property type="match status" value="1"/>
</dbReference>
<keyword evidence="4" id="KW-1185">Reference proteome</keyword>
<proteinExistence type="predicted"/>
<gene>
    <name evidence="3" type="ORF">HNP76_001192</name>
</gene>
<dbReference type="EMBL" id="JACHFQ010000003">
    <property type="protein sequence ID" value="MBB5225835.1"/>
    <property type="molecule type" value="Genomic_DNA"/>
</dbReference>
<evidence type="ECO:0000259" key="2">
    <source>
        <dbReference type="PROSITE" id="PS50887"/>
    </source>
</evidence>
<dbReference type="InterPro" id="IPR000160">
    <property type="entry name" value="GGDEF_dom"/>
</dbReference>
<dbReference type="Gene3D" id="3.20.20.450">
    <property type="entry name" value="EAL domain"/>
    <property type="match status" value="1"/>
</dbReference>
<dbReference type="InterPro" id="IPR035919">
    <property type="entry name" value="EAL_sf"/>
</dbReference>
<dbReference type="SMART" id="SM00052">
    <property type="entry name" value="EAL"/>
    <property type="match status" value="1"/>
</dbReference>
<feature type="domain" description="EAL" evidence="1">
    <location>
        <begin position="167"/>
        <end position="421"/>
    </location>
</feature>
<dbReference type="RefSeq" id="WP_184658493.1">
    <property type="nucleotide sequence ID" value="NZ_CP031518.1"/>
</dbReference>
<dbReference type="Pfam" id="PF00563">
    <property type="entry name" value="EAL"/>
    <property type="match status" value="1"/>
</dbReference>
<dbReference type="PROSITE" id="PS50883">
    <property type="entry name" value="EAL"/>
    <property type="match status" value="1"/>
</dbReference>
<evidence type="ECO:0000259" key="1">
    <source>
        <dbReference type="PROSITE" id="PS50883"/>
    </source>
</evidence>
<dbReference type="PANTHER" id="PTHR33121">
    <property type="entry name" value="CYCLIC DI-GMP PHOSPHODIESTERASE PDEF"/>
    <property type="match status" value="1"/>
</dbReference>
<feature type="domain" description="GGDEF" evidence="2">
    <location>
        <begin position="34"/>
        <end position="158"/>
    </location>
</feature>
<dbReference type="Proteomes" id="UP000518887">
    <property type="component" value="Unassembled WGS sequence"/>
</dbReference>
<dbReference type="SMART" id="SM00267">
    <property type="entry name" value="GGDEF"/>
    <property type="match status" value="1"/>
</dbReference>
<dbReference type="InterPro" id="IPR043128">
    <property type="entry name" value="Rev_trsase/Diguanyl_cyclase"/>
</dbReference>
<dbReference type="PROSITE" id="PS50887">
    <property type="entry name" value="GGDEF"/>
    <property type="match status" value="1"/>
</dbReference>
<protein>
    <submittedName>
        <fullName evidence="3">Diguanylate cyclase (GGDEF)-like protein</fullName>
    </submittedName>
</protein>
<dbReference type="PANTHER" id="PTHR33121:SF70">
    <property type="entry name" value="SIGNALING PROTEIN YKOW"/>
    <property type="match status" value="1"/>
</dbReference>
<organism evidence="3 4">
    <name type="scientific">Treponema ruminis</name>
    <dbReference type="NCBI Taxonomy" id="744515"/>
    <lineage>
        <taxon>Bacteria</taxon>
        <taxon>Pseudomonadati</taxon>
        <taxon>Spirochaetota</taxon>
        <taxon>Spirochaetia</taxon>
        <taxon>Spirochaetales</taxon>
        <taxon>Treponemataceae</taxon>
        <taxon>Treponema</taxon>
    </lineage>
</organism>